<feature type="compositionally biased region" description="Polar residues" evidence="1">
    <location>
        <begin position="79"/>
        <end position="92"/>
    </location>
</feature>
<dbReference type="Proteomes" id="UP001175000">
    <property type="component" value="Unassembled WGS sequence"/>
</dbReference>
<evidence type="ECO:0000313" key="2">
    <source>
        <dbReference type="EMBL" id="KAK0611830.1"/>
    </source>
</evidence>
<name>A0AA39WC51_9PEZI</name>
<evidence type="ECO:0000313" key="3">
    <source>
        <dbReference type="Proteomes" id="UP001175000"/>
    </source>
</evidence>
<organism evidence="2 3">
    <name type="scientific">Immersiella caudata</name>
    <dbReference type="NCBI Taxonomy" id="314043"/>
    <lineage>
        <taxon>Eukaryota</taxon>
        <taxon>Fungi</taxon>
        <taxon>Dikarya</taxon>
        <taxon>Ascomycota</taxon>
        <taxon>Pezizomycotina</taxon>
        <taxon>Sordariomycetes</taxon>
        <taxon>Sordariomycetidae</taxon>
        <taxon>Sordariales</taxon>
        <taxon>Lasiosphaeriaceae</taxon>
        <taxon>Immersiella</taxon>
    </lineage>
</organism>
<keyword evidence="3" id="KW-1185">Reference proteome</keyword>
<reference evidence="2" key="1">
    <citation type="submission" date="2023-06" db="EMBL/GenBank/DDBJ databases">
        <title>Genome-scale phylogeny and comparative genomics of the fungal order Sordariales.</title>
        <authorList>
            <consortium name="Lawrence Berkeley National Laboratory"/>
            <person name="Hensen N."/>
            <person name="Bonometti L."/>
            <person name="Westerberg I."/>
            <person name="Brannstrom I.O."/>
            <person name="Guillou S."/>
            <person name="Cros-Aarteil S."/>
            <person name="Calhoun S."/>
            <person name="Haridas S."/>
            <person name="Kuo A."/>
            <person name="Mondo S."/>
            <person name="Pangilinan J."/>
            <person name="Riley R."/>
            <person name="Labutti K."/>
            <person name="Andreopoulos B."/>
            <person name="Lipzen A."/>
            <person name="Chen C."/>
            <person name="Yanf M."/>
            <person name="Daum C."/>
            <person name="Ng V."/>
            <person name="Clum A."/>
            <person name="Steindorff A."/>
            <person name="Ohm R."/>
            <person name="Martin F."/>
            <person name="Silar P."/>
            <person name="Natvig D."/>
            <person name="Lalanne C."/>
            <person name="Gautier V."/>
            <person name="Ament-Velasquez S.L."/>
            <person name="Kruys A."/>
            <person name="Hutchinson M.I."/>
            <person name="Powell A.J."/>
            <person name="Barry K."/>
            <person name="Miller A.N."/>
            <person name="Grigoriev I.V."/>
            <person name="Debuchy R."/>
            <person name="Gladieux P."/>
            <person name="Thoren M.H."/>
            <person name="Johannesson H."/>
        </authorList>
    </citation>
    <scope>NUCLEOTIDE SEQUENCE</scope>
    <source>
        <strain evidence="2">CBS 606.72</strain>
    </source>
</reference>
<sequence length="265" mass="29681">MCATDRCPRGSDPNGVVDVCYLTKHDKPENPDDLAQDDPLTPFVATWASQCLQAYRTSCTSQDLHHLSLAPKPSPPPTTDGSCSLSDYTQDESSTSGTSTGDDAARRRQSRRNPAWLRRAIACPFYKNDPKRFHACGYGVTLRSSLAARYHVYLHHRADVDTPDNTLPKLLTQYEVAASRRGPKHQERSWLRMWDMLFPGAKRPESVYMSSPAERELVALRRWWKRAGPGLVKPLLADEADDEDSLEQVQASILQKMVEQAGIGI</sequence>
<gene>
    <name evidence="2" type="ORF">B0T14DRAFT_531109</name>
</gene>
<proteinExistence type="predicted"/>
<evidence type="ECO:0000256" key="1">
    <source>
        <dbReference type="SAM" id="MobiDB-lite"/>
    </source>
</evidence>
<dbReference type="EMBL" id="JAULSU010000007">
    <property type="protein sequence ID" value="KAK0611830.1"/>
    <property type="molecule type" value="Genomic_DNA"/>
</dbReference>
<dbReference type="AlphaFoldDB" id="A0AA39WC51"/>
<comment type="caution">
    <text evidence="2">The sequence shown here is derived from an EMBL/GenBank/DDBJ whole genome shotgun (WGS) entry which is preliminary data.</text>
</comment>
<accession>A0AA39WC51</accession>
<feature type="region of interest" description="Disordered" evidence="1">
    <location>
        <begin position="67"/>
        <end position="112"/>
    </location>
</feature>
<protein>
    <submittedName>
        <fullName evidence="2">Uncharacterized protein</fullName>
    </submittedName>
</protein>